<evidence type="ECO:0008006" key="10">
    <source>
        <dbReference type="Google" id="ProtNLM"/>
    </source>
</evidence>
<dbReference type="InterPro" id="IPR013325">
    <property type="entry name" value="RNA_pol_sigma_r2"/>
</dbReference>
<evidence type="ECO:0000256" key="3">
    <source>
        <dbReference type="ARBA" id="ARBA00023082"/>
    </source>
</evidence>
<dbReference type="InterPro" id="IPR013324">
    <property type="entry name" value="RNA_pol_sigma_r3/r4-like"/>
</dbReference>
<accession>A0A1F5FBC2</accession>
<dbReference type="STRING" id="1817816.A2Y64_07740"/>
<dbReference type="GO" id="GO:0006352">
    <property type="term" value="P:DNA-templated transcription initiation"/>
    <property type="evidence" value="ECO:0007669"/>
    <property type="project" value="InterPro"/>
</dbReference>
<feature type="domain" description="RNA polymerase sigma-70 region 2" evidence="6">
    <location>
        <begin position="16"/>
        <end position="81"/>
    </location>
</feature>
<comment type="caution">
    <text evidence="8">The sequence shown here is derived from an EMBL/GenBank/DDBJ whole genome shotgun (WGS) entry which is preliminary data.</text>
</comment>
<keyword evidence="4" id="KW-0238">DNA-binding</keyword>
<organism evidence="8 9">
    <name type="scientific">Candidatus Coatesbacteria bacterium RBG_13_66_14</name>
    <dbReference type="NCBI Taxonomy" id="1817816"/>
    <lineage>
        <taxon>Bacteria</taxon>
        <taxon>Candidatus Coatesiibacteriota</taxon>
    </lineage>
</organism>
<dbReference type="NCBIfam" id="TIGR02937">
    <property type="entry name" value="sigma70-ECF"/>
    <property type="match status" value="1"/>
</dbReference>
<reference evidence="8 9" key="1">
    <citation type="journal article" date="2016" name="Nat. Commun.">
        <title>Thousands of microbial genomes shed light on interconnected biogeochemical processes in an aquifer system.</title>
        <authorList>
            <person name="Anantharaman K."/>
            <person name="Brown C.T."/>
            <person name="Hug L.A."/>
            <person name="Sharon I."/>
            <person name="Castelle C.J."/>
            <person name="Probst A.J."/>
            <person name="Thomas B.C."/>
            <person name="Singh A."/>
            <person name="Wilkins M.J."/>
            <person name="Karaoz U."/>
            <person name="Brodie E.L."/>
            <person name="Williams K.H."/>
            <person name="Hubbard S.S."/>
            <person name="Banfield J.F."/>
        </authorList>
    </citation>
    <scope>NUCLEOTIDE SEQUENCE [LARGE SCALE GENOMIC DNA]</scope>
</reference>
<dbReference type="Proteomes" id="UP000177187">
    <property type="component" value="Unassembled WGS sequence"/>
</dbReference>
<dbReference type="GO" id="GO:0003677">
    <property type="term" value="F:DNA binding"/>
    <property type="evidence" value="ECO:0007669"/>
    <property type="project" value="UniProtKB-KW"/>
</dbReference>
<dbReference type="InterPro" id="IPR013249">
    <property type="entry name" value="RNA_pol_sigma70_r4_t2"/>
</dbReference>
<dbReference type="GO" id="GO:0016987">
    <property type="term" value="F:sigma factor activity"/>
    <property type="evidence" value="ECO:0007669"/>
    <property type="project" value="UniProtKB-KW"/>
</dbReference>
<evidence type="ECO:0000256" key="1">
    <source>
        <dbReference type="ARBA" id="ARBA00010641"/>
    </source>
</evidence>
<dbReference type="SUPFAM" id="SSF88946">
    <property type="entry name" value="Sigma2 domain of RNA polymerase sigma factors"/>
    <property type="match status" value="1"/>
</dbReference>
<evidence type="ECO:0000259" key="6">
    <source>
        <dbReference type="Pfam" id="PF04542"/>
    </source>
</evidence>
<protein>
    <recommendedName>
        <fullName evidence="10">Sigma-70 family RNA polymerase sigma factor</fullName>
    </recommendedName>
</protein>
<proteinExistence type="inferred from homology"/>
<dbReference type="Gene3D" id="1.10.10.10">
    <property type="entry name" value="Winged helix-like DNA-binding domain superfamily/Winged helix DNA-binding domain"/>
    <property type="match status" value="1"/>
</dbReference>
<evidence type="ECO:0000313" key="8">
    <source>
        <dbReference type="EMBL" id="OGD76794.1"/>
    </source>
</evidence>
<evidence type="ECO:0000256" key="2">
    <source>
        <dbReference type="ARBA" id="ARBA00023015"/>
    </source>
</evidence>
<dbReference type="InterPro" id="IPR039425">
    <property type="entry name" value="RNA_pol_sigma-70-like"/>
</dbReference>
<dbReference type="PANTHER" id="PTHR43133:SF8">
    <property type="entry name" value="RNA POLYMERASE SIGMA FACTOR HI_1459-RELATED"/>
    <property type="match status" value="1"/>
</dbReference>
<dbReference type="CDD" id="cd06171">
    <property type="entry name" value="Sigma70_r4"/>
    <property type="match status" value="1"/>
</dbReference>
<keyword evidence="5" id="KW-0804">Transcription</keyword>
<dbReference type="Gene3D" id="1.10.1740.10">
    <property type="match status" value="1"/>
</dbReference>
<dbReference type="InterPro" id="IPR007627">
    <property type="entry name" value="RNA_pol_sigma70_r2"/>
</dbReference>
<dbReference type="EMBL" id="MFAF01000064">
    <property type="protein sequence ID" value="OGD76794.1"/>
    <property type="molecule type" value="Genomic_DNA"/>
</dbReference>
<evidence type="ECO:0000313" key="9">
    <source>
        <dbReference type="Proteomes" id="UP000177187"/>
    </source>
</evidence>
<name>A0A1F5FBC2_9BACT</name>
<feature type="domain" description="RNA polymerase sigma factor 70 region 4 type 2" evidence="7">
    <location>
        <begin position="118"/>
        <end position="169"/>
    </location>
</feature>
<dbReference type="Pfam" id="PF08281">
    <property type="entry name" value="Sigma70_r4_2"/>
    <property type="match status" value="1"/>
</dbReference>
<keyword evidence="3" id="KW-0731">Sigma factor</keyword>
<dbReference type="PANTHER" id="PTHR43133">
    <property type="entry name" value="RNA POLYMERASE ECF-TYPE SIGMA FACTO"/>
    <property type="match status" value="1"/>
</dbReference>
<dbReference type="Pfam" id="PF04542">
    <property type="entry name" value="Sigma70_r2"/>
    <property type="match status" value="1"/>
</dbReference>
<gene>
    <name evidence="8" type="ORF">A2Y64_07740</name>
</gene>
<dbReference type="AlphaFoldDB" id="A0A1F5FBC2"/>
<sequence>MIRRAIQGDENAFAEMVHATQDLVYTCCYRVLRDPRAAEEAANEAYLRAWRGLAGFRFQAKFSSWIFRIAHNAAVRIATQRRLETVSMDDEEHPGLAQAAVEEPSAERRLEADGEMELVRGLLAKLPENERRAIELAYLEGVNYRDAAAALGCPVATLKTWVHRGRKKLRELYIERTGDSFQVAG</sequence>
<keyword evidence="2" id="KW-0805">Transcription regulation</keyword>
<evidence type="ECO:0000256" key="4">
    <source>
        <dbReference type="ARBA" id="ARBA00023125"/>
    </source>
</evidence>
<evidence type="ECO:0000256" key="5">
    <source>
        <dbReference type="ARBA" id="ARBA00023163"/>
    </source>
</evidence>
<dbReference type="InterPro" id="IPR036388">
    <property type="entry name" value="WH-like_DNA-bd_sf"/>
</dbReference>
<evidence type="ECO:0000259" key="7">
    <source>
        <dbReference type="Pfam" id="PF08281"/>
    </source>
</evidence>
<comment type="similarity">
    <text evidence="1">Belongs to the sigma-70 factor family. ECF subfamily.</text>
</comment>
<dbReference type="InterPro" id="IPR014284">
    <property type="entry name" value="RNA_pol_sigma-70_dom"/>
</dbReference>
<dbReference type="SUPFAM" id="SSF88659">
    <property type="entry name" value="Sigma3 and sigma4 domains of RNA polymerase sigma factors"/>
    <property type="match status" value="1"/>
</dbReference>